<evidence type="ECO:0000313" key="2">
    <source>
        <dbReference type="EMBL" id="PJI27704.1"/>
    </source>
</evidence>
<dbReference type="EMBL" id="PENG01000001">
    <property type="protein sequence ID" value="PJI27704.1"/>
    <property type="molecule type" value="Genomic_DNA"/>
</dbReference>
<proteinExistence type="predicted"/>
<dbReference type="InterPro" id="IPR021823">
    <property type="entry name" value="DUF3408"/>
</dbReference>
<name>A0A2M8TUT2_PREIN</name>
<accession>A0A2M8TUT2</accession>
<gene>
    <name evidence="2" type="ORF">CTM58_06100</name>
</gene>
<evidence type="ECO:0008006" key="4">
    <source>
        <dbReference type="Google" id="ProtNLM"/>
    </source>
</evidence>
<dbReference type="Proteomes" id="UP000229884">
    <property type="component" value="Unassembled WGS sequence"/>
</dbReference>
<reference evidence="2 3" key="1">
    <citation type="submission" date="2017-11" db="EMBL/GenBank/DDBJ databases">
        <title>Genome sequencing of Prevotella intermedia KCOM 2832.</title>
        <authorList>
            <person name="Kook J.-K."/>
            <person name="Park S.-N."/>
            <person name="Lim Y.K."/>
        </authorList>
    </citation>
    <scope>NUCLEOTIDE SEQUENCE [LARGE SCALE GENOMIC DNA]</scope>
    <source>
        <strain evidence="2 3">KCOM 2832</strain>
    </source>
</reference>
<comment type="caution">
    <text evidence="2">The sequence shown here is derived from an EMBL/GenBank/DDBJ whole genome shotgun (WGS) entry which is preliminary data.</text>
</comment>
<protein>
    <recommendedName>
        <fullName evidence="4">DUF3408 domain-containing protein</fullName>
    </recommendedName>
</protein>
<organism evidence="2 3">
    <name type="scientific">Prevotella intermedia</name>
    <dbReference type="NCBI Taxonomy" id="28131"/>
    <lineage>
        <taxon>Bacteria</taxon>
        <taxon>Pseudomonadati</taxon>
        <taxon>Bacteroidota</taxon>
        <taxon>Bacteroidia</taxon>
        <taxon>Bacteroidales</taxon>
        <taxon>Prevotellaceae</taxon>
        <taxon>Prevotella</taxon>
    </lineage>
</organism>
<evidence type="ECO:0000313" key="3">
    <source>
        <dbReference type="Proteomes" id="UP000229884"/>
    </source>
</evidence>
<dbReference type="RefSeq" id="WP_100370636.1">
    <property type="nucleotide sequence ID" value="NZ_PENG01000001.1"/>
</dbReference>
<dbReference type="Pfam" id="PF11888">
    <property type="entry name" value="DUF3408"/>
    <property type="match status" value="1"/>
</dbReference>
<sequence>MAKKTRVEDIDSNFIINSFRRDDMSIPPEARTNGVESEKQEESEDESPMGKEAGKEEEQKTEEMPARRRRSKDREQEYLAAFHKEVDIPARIGKTVYIRKEYHERIQRILRIIAKDEVSLFSYIDNVLTYHFEHFGEEIKKLYENNSSIF</sequence>
<dbReference type="AlphaFoldDB" id="A0A2M8TUT2"/>
<feature type="compositionally biased region" description="Basic and acidic residues" evidence="1">
    <location>
        <begin position="48"/>
        <end position="74"/>
    </location>
</feature>
<feature type="region of interest" description="Disordered" evidence="1">
    <location>
        <begin position="17"/>
        <end position="74"/>
    </location>
</feature>
<evidence type="ECO:0000256" key="1">
    <source>
        <dbReference type="SAM" id="MobiDB-lite"/>
    </source>
</evidence>